<feature type="domain" description="TmcB/TmcC TPR repeats" evidence="3">
    <location>
        <begin position="468"/>
        <end position="582"/>
    </location>
</feature>
<dbReference type="PANTHER" id="PTHR31600">
    <property type="entry name" value="TINY MACROCYSTS PROTEIN B-RELATED"/>
    <property type="match status" value="1"/>
</dbReference>
<dbReference type="Proteomes" id="UP000692954">
    <property type="component" value="Unassembled WGS sequence"/>
</dbReference>
<evidence type="ECO:0000256" key="1">
    <source>
        <dbReference type="SAM" id="MobiDB-lite"/>
    </source>
</evidence>
<dbReference type="Pfam" id="PF25474">
    <property type="entry name" value="TPR_TmcB"/>
    <property type="match status" value="1"/>
</dbReference>
<feature type="transmembrane region" description="Helical" evidence="2">
    <location>
        <begin position="236"/>
        <end position="254"/>
    </location>
</feature>
<organism evidence="4 5">
    <name type="scientific">Paramecium sonneborni</name>
    <dbReference type="NCBI Taxonomy" id="65129"/>
    <lineage>
        <taxon>Eukaryota</taxon>
        <taxon>Sar</taxon>
        <taxon>Alveolata</taxon>
        <taxon>Ciliophora</taxon>
        <taxon>Intramacronucleata</taxon>
        <taxon>Oligohymenophorea</taxon>
        <taxon>Peniculida</taxon>
        <taxon>Parameciidae</taxon>
        <taxon>Paramecium</taxon>
    </lineage>
</organism>
<proteinExistence type="predicted"/>
<comment type="caution">
    <text evidence="4">The sequence shown here is derived from an EMBL/GenBank/DDBJ whole genome shotgun (WGS) entry which is preliminary data.</text>
</comment>
<evidence type="ECO:0000313" key="4">
    <source>
        <dbReference type="EMBL" id="CAD8122321.1"/>
    </source>
</evidence>
<dbReference type="CDD" id="cd22249">
    <property type="entry name" value="UDM1_RNF168_RNF169-like"/>
    <property type="match status" value="1"/>
</dbReference>
<evidence type="ECO:0000256" key="2">
    <source>
        <dbReference type="SAM" id="Phobius"/>
    </source>
</evidence>
<keyword evidence="2" id="KW-1133">Transmembrane helix</keyword>
<feature type="transmembrane region" description="Helical" evidence="2">
    <location>
        <begin position="950"/>
        <end position="969"/>
    </location>
</feature>
<dbReference type="InterPro" id="IPR052994">
    <property type="entry name" value="Tiny_macrocysts_regulators"/>
</dbReference>
<feature type="transmembrane region" description="Helical" evidence="2">
    <location>
        <begin position="123"/>
        <end position="150"/>
    </location>
</feature>
<sequence length="1615" mass="190415">MNVLEQVEITIKTYCYAIMKETMSQFICSGLVYKLFVFVELMQNIYFVMHPILQFEIDIVFVQYFKQAIQYSQLTYILDAMDQNQSIILLYTAFGIQIILLCLIGLGVNFVKQKKKITTITSYSFKAISFYALILNTFLHVCFINIFLVFVICYGDSQYSSDVECYTGVYILHTVMAGLGLFMYFLIQYYFSTFYIDLKPFSDVPFAQPQSRYDYLKILFKFAILLFITIDYKGQNAYTYIIFLLVLYLILLMFRIYEPQHFQLDIYNFLIGCDVIQFSLAFSYTLHKFLDDGSPDNVGFYFILASIPFIYYCAIQISHKKNIYYQVKGIKKLGDPNQHEQLINQLIYIIDRRDNLQNYLLLEGILVQHMETCQNTNCQCQYLSESKSKELDDLVWYKFIIQMIDLSITKFPKSCKLHLLQSYIYNNKLNNKFKCYYSLQHIKSLETSLKEEFQSYRDLHMLEEIMQEEDQKAEIIIDVLQVVKFQKYFGQFQNLLEESVKRHYEFWCELQENNPDIQKLFTLGSQITQSVEDVKVLYDKLMDINPNHINTLRIFGQFQNEVINADNLGQRILEKATQIENAQLAYSNETQTEKYGENSNTCIMTCSAETKSLGLIQSCNKEIEKLGYHKYEIINQFITRIMPKCYADNHDKFMSKYLETNESKIVGKERTVYCQHKNGSIVPCLLMFKILPQLKKGLRMVNFFKVLENYDSHYYILFNPTTFLIYGLSQNCQDSFGIPVNFAYGNNGHSNDFTMEILILDFNHLVEKLKISQENTQTAFPLQLDTTKLQKQFIMEDSVDRLSLLEEGEINNNNNNLLNQNATSENLKSSIKKESLFKVYKISCIVEKQQHTDLEVAILKFSEATAFQEASKSGNYYQSEIKLKSKQTKYSSSATKKKADQQVNEDYLNEDRSSVNSVQSSLNDDMRRLKDFKALMSEKKVPRNIRTIQITMLSLTLILLTVSIIDLVLKGIQNTSFKFSSQIMSDVYSRYNQMSTITLHSRILEMIGTGEYNNSNGYTAQFLREDLLIRLKLVQQLQFDTLKVKNELAKSDVQVPTAYFYNFTSLLIDNSLKDTELTLVDAIREALSHLVIMIGTDLKNFNSSDYITPAMQSFFYINYNGLRNIRLGLEQRVEQFYNFFQDLVSNKFGTFLTLMIISIIILIITHAIVIPILLKVDKANNKVLSMFGLIPPLEIKELSDKCEKFLKEYIEDFNEKKELENRLNNKNQDDNKKQQQQQQDKHYIEMNNEEHIDEKQREQMEKQKELQRIEDEEKERLRQEKMEEDKRKKQEEENKQKRYMRHKKKKKHKYNVQEIELTEDERTRIEKLERSNEKNDSSALIKFMLFFILFTGFFITQLVLEVIYLNNVSFLFEHLKLSHQRYYIMMYRVLYGVEDIIQEKQIIIDNVWMQQLYHTQIYDAERDVFESYKSFSLTGYDTYKQYYDWFNFNDMCSNVTIMNLLNKDVNEPGCRQVQNGILEKGLRTSVINLALYSNDSLKITGNNTKYSIINGNTFQIINDIVKYIRPAFNTLNEVYITDSHDYINYAQSIEIVKFVVLIIAWIILFFVIWMPYLTKLSIQIWQTKGMLNMIPMSIIQKNEKLKFRFLQDNIMTMVQ</sequence>
<feature type="transmembrane region" description="Helical" evidence="2">
    <location>
        <begin position="1554"/>
        <end position="1574"/>
    </location>
</feature>
<feature type="compositionally biased region" description="Basic and acidic residues" evidence="1">
    <location>
        <begin position="1251"/>
        <end position="1296"/>
    </location>
</feature>
<evidence type="ECO:0000259" key="3">
    <source>
        <dbReference type="Pfam" id="PF25474"/>
    </source>
</evidence>
<feature type="region of interest" description="Disordered" evidence="1">
    <location>
        <begin position="1221"/>
        <end position="1240"/>
    </location>
</feature>
<keyword evidence="2" id="KW-0812">Transmembrane</keyword>
<feature type="transmembrane region" description="Helical" evidence="2">
    <location>
        <begin position="1151"/>
        <end position="1174"/>
    </location>
</feature>
<dbReference type="EMBL" id="CAJJDN010000137">
    <property type="protein sequence ID" value="CAD8122321.1"/>
    <property type="molecule type" value="Genomic_DNA"/>
</dbReference>
<feature type="transmembrane region" description="Helical" evidence="2">
    <location>
        <begin position="266"/>
        <end position="286"/>
    </location>
</feature>
<feature type="transmembrane region" description="Helical" evidence="2">
    <location>
        <begin position="26"/>
        <end position="46"/>
    </location>
</feature>
<dbReference type="InterPro" id="IPR057352">
    <property type="entry name" value="TPR_TmcB/C"/>
</dbReference>
<dbReference type="OrthoDB" id="312072at2759"/>
<keyword evidence="5" id="KW-1185">Reference proteome</keyword>
<dbReference type="PANTHER" id="PTHR31600:SF2">
    <property type="entry name" value="GAMETE ENRICHED GENE 10 PROTEIN-RELATED"/>
    <property type="match status" value="1"/>
</dbReference>
<feature type="transmembrane region" description="Helical" evidence="2">
    <location>
        <begin position="1339"/>
        <end position="1360"/>
    </location>
</feature>
<feature type="region of interest" description="Disordered" evidence="1">
    <location>
        <begin position="1251"/>
        <end position="1304"/>
    </location>
</feature>
<feature type="region of interest" description="Disordered" evidence="1">
    <location>
        <begin position="893"/>
        <end position="914"/>
    </location>
</feature>
<keyword evidence="2" id="KW-0472">Membrane</keyword>
<feature type="transmembrane region" description="Helical" evidence="2">
    <location>
        <begin position="298"/>
        <end position="315"/>
    </location>
</feature>
<feature type="transmembrane region" description="Helical" evidence="2">
    <location>
        <begin position="88"/>
        <end position="111"/>
    </location>
</feature>
<protein>
    <recommendedName>
        <fullName evidence="3">TmcB/TmcC TPR repeats domain-containing protein</fullName>
    </recommendedName>
</protein>
<evidence type="ECO:0000313" key="5">
    <source>
        <dbReference type="Proteomes" id="UP000692954"/>
    </source>
</evidence>
<reference evidence="4" key="1">
    <citation type="submission" date="2021-01" db="EMBL/GenBank/DDBJ databases">
        <authorList>
            <consortium name="Genoscope - CEA"/>
            <person name="William W."/>
        </authorList>
    </citation>
    <scope>NUCLEOTIDE SEQUENCE</scope>
</reference>
<name>A0A8S1R2L2_9CILI</name>
<accession>A0A8S1R2L2</accession>
<feature type="transmembrane region" description="Helical" evidence="2">
    <location>
        <begin position="170"/>
        <end position="192"/>
    </location>
</feature>
<gene>
    <name evidence="4" type="ORF">PSON_ATCC_30995.1.T1370143</name>
</gene>